<evidence type="ECO:0000256" key="1">
    <source>
        <dbReference type="SAM" id="SignalP"/>
    </source>
</evidence>
<name>A0A051TL81_9MYCO</name>
<evidence type="ECO:0000313" key="4">
    <source>
        <dbReference type="Proteomes" id="UP000025947"/>
    </source>
</evidence>
<dbReference type="HOGENOM" id="CLU_048111_3_4_11"/>
<dbReference type="InterPro" id="IPR014044">
    <property type="entry name" value="CAP_dom"/>
</dbReference>
<keyword evidence="1" id="KW-0732">Signal</keyword>
<dbReference type="SUPFAM" id="SSF55797">
    <property type="entry name" value="PR-1-like"/>
    <property type="match status" value="1"/>
</dbReference>
<proteinExistence type="predicted"/>
<dbReference type="PANTHER" id="PTHR31157:SF1">
    <property type="entry name" value="SCP DOMAIN-CONTAINING PROTEIN"/>
    <property type="match status" value="1"/>
</dbReference>
<dbReference type="PATRIC" id="fig|1324261.3.peg.5642"/>
<accession>A0A051TL81</accession>
<dbReference type="EMBL" id="JLXW01000013">
    <property type="protein sequence ID" value="KBZ57086.1"/>
    <property type="molecule type" value="Genomic_DNA"/>
</dbReference>
<gene>
    <name evidence="3" type="ORF">K875_05603</name>
</gene>
<comment type="caution">
    <text evidence="3">The sequence shown here is derived from an EMBL/GenBank/DDBJ whole genome shotgun (WGS) entry which is preliminary data.</text>
</comment>
<sequence length="158" mass="16558">MAKKVEIFAVFAICTAFITAPGALSGFVAHADDSGAALYNGINQLRPGCGPISEDPRLTEAAQWHADDMLRNGVSGHIGSDGSSPQARITAAGYRSRYSGEIVFWGTGSAATAKEALDMWMQSPPHRDIILNCAYNAGGFATAWDGNKMTAVGDFAAS</sequence>
<reference evidence="3 4" key="1">
    <citation type="submission" date="2014-04" db="EMBL/GenBank/DDBJ databases">
        <title>The Genome Sequence of Mycobacterium tuberculosis TKK-01-0051.</title>
        <authorList>
            <consortium name="The Broad Institute Genomics Platform"/>
            <consortium name="The Broad Institute Genome Sequencing Center for Infectious Disease"/>
            <person name="Earl A.M."/>
            <person name="Cohen K."/>
            <person name="Pym A."/>
            <person name="Bishai W."/>
            <person name="Maharaj K."/>
            <person name="Desjardins C."/>
            <person name="Abeel T."/>
            <person name="Young S."/>
            <person name="Zeng Q."/>
            <person name="Gargeya S."/>
            <person name="Abouelleil A."/>
            <person name="Alvarado L."/>
            <person name="Chapman S.B."/>
            <person name="Gainer-Dewar J."/>
            <person name="Goldberg J."/>
            <person name="Griggs A."/>
            <person name="Gujja S."/>
            <person name="Hansen M."/>
            <person name="Howarth C."/>
            <person name="Imamovic A."/>
            <person name="Larimer J."/>
            <person name="Murphy C."/>
            <person name="Naylor J."/>
            <person name="Pearson M."/>
            <person name="Poon T.W."/>
            <person name="Priest M."/>
            <person name="Roberts A."/>
            <person name="Saif S."/>
            <person name="Shea T."/>
            <person name="Sykes S."/>
            <person name="Wortman J."/>
            <person name="Nusbaum C."/>
            <person name="Birren B."/>
        </authorList>
    </citation>
    <scope>NUCLEOTIDE SEQUENCE [LARGE SCALE GENOMIC DNA]</scope>
    <source>
        <strain evidence="3 4">TKK-01-0051</strain>
    </source>
</reference>
<keyword evidence="4" id="KW-1185">Reference proteome</keyword>
<protein>
    <recommendedName>
        <fullName evidence="2">SCP domain-containing protein</fullName>
    </recommendedName>
</protein>
<dbReference type="Gene3D" id="3.40.33.10">
    <property type="entry name" value="CAP"/>
    <property type="match status" value="1"/>
</dbReference>
<feature type="chain" id="PRO_5001564466" description="SCP domain-containing protein" evidence="1">
    <location>
        <begin position="32"/>
        <end position="158"/>
    </location>
</feature>
<dbReference type="AlphaFoldDB" id="A0A051TL81"/>
<evidence type="ECO:0000313" key="3">
    <source>
        <dbReference type="EMBL" id="KBZ57086.1"/>
    </source>
</evidence>
<dbReference type="RefSeq" id="WP_007772016.1">
    <property type="nucleotide sequence ID" value="NZ_KK328284.1"/>
</dbReference>
<feature type="domain" description="SCP" evidence="2">
    <location>
        <begin position="42"/>
        <end position="150"/>
    </location>
</feature>
<dbReference type="InterPro" id="IPR035940">
    <property type="entry name" value="CAP_sf"/>
</dbReference>
<dbReference type="CDD" id="cd05379">
    <property type="entry name" value="CAP_bacterial"/>
    <property type="match status" value="1"/>
</dbReference>
<organism evidence="3 4">
    <name type="scientific">Mycobacterium [tuberculosis] TKK-01-0051</name>
    <dbReference type="NCBI Taxonomy" id="1324261"/>
    <lineage>
        <taxon>Bacteria</taxon>
        <taxon>Bacillati</taxon>
        <taxon>Actinomycetota</taxon>
        <taxon>Actinomycetes</taxon>
        <taxon>Mycobacteriales</taxon>
        <taxon>Mycobacteriaceae</taxon>
        <taxon>Mycobacterium</taxon>
        <taxon>Mycobacterium avium complex (MAC)</taxon>
    </lineage>
</organism>
<feature type="signal peptide" evidence="1">
    <location>
        <begin position="1"/>
        <end position="31"/>
    </location>
</feature>
<dbReference type="Pfam" id="PF00188">
    <property type="entry name" value="CAP"/>
    <property type="match status" value="1"/>
</dbReference>
<dbReference type="PANTHER" id="PTHR31157">
    <property type="entry name" value="SCP DOMAIN-CONTAINING PROTEIN"/>
    <property type="match status" value="1"/>
</dbReference>
<dbReference type="Proteomes" id="UP000025947">
    <property type="component" value="Unassembled WGS sequence"/>
</dbReference>
<evidence type="ECO:0000259" key="2">
    <source>
        <dbReference type="Pfam" id="PF00188"/>
    </source>
</evidence>
<dbReference type="GeneID" id="31527710"/>